<keyword evidence="4" id="KW-1185">Reference proteome</keyword>
<evidence type="ECO:0000313" key="3">
    <source>
        <dbReference type="EMBL" id="MFC5862342.1"/>
    </source>
</evidence>
<dbReference type="PANTHER" id="PTHR46278:SF2">
    <property type="entry name" value="ASPARTATE-SEMIALDEHYDE DEHYDROGENASE"/>
    <property type="match status" value="1"/>
</dbReference>
<dbReference type="Proteomes" id="UP001596091">
    <property type="component" value="Unassembled WGS sequence"/>
</dbReference>
<dbReference type="EMBL" id="JBHSPH010000002">
    <property type="protein sequence ID" value="MFC5862342.1"/>
    <property type="molecule type" value="Genomic_DNA"/>
</dbReference>
<proteinExistence type="inferred from homology"/>
<protein>
    <submittedName>
        <fullName evidence="3">Asd/ArgC dimerization domain-containing protein</fullName>
    </submittedName>
</protein>
<dbReference type="Pfam" id="PF02774">
    <property type="entry name" value="Semialdhyde_dhC"/>
    <property type="match status" value="1"/>
</dbReference>
<dbReference type="SUPFAM" id="SSF55347">
    <property type="entry name" value="Glyceraldehyde-3-phosphate dehydrogenase-like, C-terminal domain"/>
    <property type="match status" value="1"/>
</dbReference>
<dbReference type="Pfam" id="PF01118">
    <property type="entry name" value="Semialdhyde_dh"/>
    <property type="match status" value="1"/>
</dbReference>
<accession>A0ABW1EDF9</accession>
<dbReference type="InterPro" id="IPR012280">
    <property type="entry name" value="Semialdhyde_DH_dimer_dom"/>
</dbReference>
<reference evidence="4" key="1">
    <citation type="journal article" date="2019" name="Int. J. Syst. Evol. Microbiol.">
        <title>The Global Catalogue of Microorganisms (GCM) 10K type strain sequencing project: providing services to taxonomists for standard genome sequencing and annotation.</title>
        <authorList>
            <consortium name="The Broad Institute Genomics Platform"/>
            <consortium name="The Broad Institute Genome Sequencing Center for Infectious Disease"/>
            <person name="Wu L."/>
            <person name="Ma J."/>
        </authorList>
    </citation>
    <scope>NUCLEOTIDE SEQUENCE [LARGE SCALE GENOMIC DNA]</scope>
    <source>
        <strain evidence="4">JCM 4087</strain>
    </source>
</reference>
<dbReference type="SMART" id="SM00859">
    <property type="entry name" value="Semialdhyde_dh"/>
    <property type="match status" value="1"/>
</dbReference>
<dbReference type="CDD" id="cd18129">
    <property type="entry name" value="ASADH_C_USG1_like"/>
    <property type="match status" value="1"/>
</dbReference>
<dbReference type="RefSeq" id="WP_263338836.1">
    <property type="nucleotide sequence ID" value="NZ_JAGSYH010000004.1"/>
</dbReference>
<comment type="similarity">
    <text evidence="1">Belongs to the aspartate-semialdehyde dehydrogenase family.</text>
</comment>
<gene>
    <name evidence="3" type="ORF">ACFPT7_08570</name>
</gene>
<evidence type="ECO:0000313" key="4">
    <source>
        <dbReference type="Proteomes" id="UP001596091"/>
    </source>
</evidence>
<sequence>MTIDYKVALVGASSLVGKELKECLTESPLAGARFVLLDEAEAQGQLEQIGDEVTLVEAVSDDSFDQIDFTFFAGSEEMTARYWKRAMAAGSTVIDLTSTLDGEAGVLIEAPWLGEGAKSPDLLTKAVVPANSAALTLALLMDRLSILADLRFVAATVLQPASEYGKNGLDELHQQTVSLLSFQGLPRAIFDTQVAYNVLGSFGESASANLARSEAKIRRHYAALAGDRLPQIRLQVLQAPVFHANVFSICVELDQAVPISSLEDAFGGDHIDLVLEETDSPSNLAAAGQNDVLVLLKPEPPVDRLSGETSRFWLWAASDNLRLAAQNAVECALDMRRLRPQGKVQ</sequence>
<feature type="domain" description="Semialdehyde dehydrogenase NAD-binding" evidence="2">
    <location>
        <begin position="6"/>
        <end position="120"/>
    </location>
</feature>
<dbReference type="PANTHER" id="PTHR46278">
    <property type="entry name" value="DEHYDROGENASE, PUTATIVE-RELATED"/>
    <property type="match status" value="1"/>
</dbReference>
<comment type="caution">
    <text evidence="3">The sequence shown here is derived from an EMBL/GenBank/DDBJ whole genome shotgun (WGS) entry which is preliminary data.</text>
</comment>
<organism evidence="3 4">
    <name type="scientific">Acidicapsa dinghuensis</name>
    <dbReference type="NCBI Taxonomy" id="2218256"/>
    <lineage>
        <taxon>Bacteria</taxon>
        <taxon>Pseudomonadati</taxon>
        <taxon>Acidobacteriota</taxon>
        <taxon>Terriglobia</taxon>
        <taxon>Terriglobales</taxon>
        <taxon>Acidobacteriaceae</taxon>
        <taxon>Acidicapsa</taxon>
    </lineage>
</organism>
<dbReference type="SUPFAM" id="SSF51735">
    <property type="entry name" value="NAD(P)-binding Rossmann-fold domains"/>
    <property type="match status" value="1"/>
</dbReference>
<dbReference type="PIRSF" id="PIRSF000148">
    <property type="entry name" value="ASA_dh"/>
    <property type="match status" value="1"/>
</dbReference>
<dbReference type="Gene3D" id="3.40.50.720">
    <property type="entry name" value="NAD(P)-binding Rossmann-like Domain"/>
    <property type="match status" value="1"/>
</dbReference>
<dbReference type="InterPro" id="IPR000534">
    <property type="entry name" value="Semialdehyde_DH_NAD-bd"/>
</dbReference>
<dbReference type="Gene3D" id="3.30.360.10">
    <property type="entry name" value="Dihydrodipicolinate Reductase, domain 2"/>
    <property type="match status" value="1"/>
</dbReference>
<evidence type="ECO:0000256" key="1">
    <source>
        <dbReference type="ARBA" id="ARBA00010584"/>
    </source>
</evidence>
<evidence type="ECO:0000259" key="2">
    <source>
        <dbReference type="SMART" id="SM00859"/>
    </source>
</evidence>
<name>A0ABW1EDF9_9BACT</name>
<dbReference type="InterPro" id="IPR036291">
    <property type="entry name" value="NAD(P)-bd_dom_sf"/>
</dbReference>
<dbReference type="CDD" id="cd17894">
    <property type="entry name" value="ASADH_USG1_N"/>
    <property type="match status" value="1"/>
</dbReference>